<evidence type="ECO:0000256" key="2">
    <source>
        <dbReference type="ARBA" id="ARBA00004766"/>
    </source>
</evidence>
<comment type="pathway">
    <text evidence="5">Amino-acid biosynthesis; L-methionine biosynthesis via de novo pathway; L-homoserine from L-aspartate: step 3/3.</text>
</comment>
<evidence type="ECO:0000256" key="22">
    <source>
        <dbReference type="ARBA" id="ARBA00023167"/>
    </source>
</evidence>
<dbReference type="GO" id="GO:0009090">
    <property type="term" value="P:homoserine biosynthetic process"/>
    <property type="evidence" value="ECO:0007669"/>
    <property type="project" value="UniProtKB-ARBA"/>
</dbReference>
<dbReference type="PROSITE" id="PS01042">
    <property type="entry name" value="HOMOSER_DHGENASE"/>
    <property type="match status" value="1"/>
</dbReference>
<dbReference type="UniPathway" id="UPA00051">
    <property type="reaction ID" value="UER00462"/>
</dbReference>
<dbReference type="Gene3D" id="3.30.2130.10">
    <property type="entry name" value="VC0802-like"/>
    <property type="match status" value="1"/>
</dbReference>
<comment type="pathway">
    <text evidence="3">Amino-acid biosynthesis; L-methionine biosynthesis via de novo pathway; L-homoserine from L-aspartate: step 1/3.</text>
</comment>
<keyword evidence="30" id="KW-1185">Reference proteome</keyword>
<keyword evidence="10" id="KW-0028">Amino-acid biosynthesis</keyword>
<organism evidence="29 30">
    <name type="scientific">Pedobacter kyungheensis</name>
    <dbReference type="NCBI Taxonomy" id="1069985"/>
    <lineage>
        <taxon>Bacteria</taxon>
        <taxon>Pseudomonadati</taxon>
        <taxon>Bacteroidota</taxon>
        <taxon>Sphingobacteriia</taxon>
        <taxon>Sphingobacteriales</taxon>
        <taxon>Sphingobacteriaceae</taxon>
        <taxon>Pedobacter</taxon>
    </lineage>
</organism>
<evidence type="ECO:0000256" key="12">
    <source>
        <dbReference type="ARBA" id="ARBA00022697"/>
    </source>
</evidence>
<dbReference type="OrthoDB" id="9799110at2"/>
<dbReference type="InterPro" id="IPR005106">
    <property type="entry name" value="Asp/hSer_DH_NAD-bd"/>
</dbReference>
<dbReference type="NCBIfam" id="NF006959">
    <property type="entry name" value="PRK09436.1"/>
    <property type="match status" value="1"/>
</dbReference>
<comment type="pathway">
    <text evidence="2">Amino-acid biosynthesis; L-lysine biosynthesis via DAP pathway; (S)-tetrahydrodipicolinate from L-aspartate: step 1/4.</text>
</comment>
<dbReference type="GO" id="GO:0004072">
    <property type="term" value="F:aspartate kinase activity"/>
    <property type="evidence" value="ECO:0007669"/>
    <property type="project" value="UniProtKB-EC"/>
</dbReference>
<dbReference type="PROSITE" id="PS51671">
    <property type="entry name" value="ACT"/>
    <property type="match status" value="2"/>
</dbReference>
<dbReference type="Gene3D" id="3.30.360.10">
    <property type="entry name" value="Dihydrodipicolinate Reductase, domain 2"/>
    <property type="match status" value="1"/>
</dbReference>
<dbReference type="Pfam" id="PF00742">
    <property type="entry name" value="Homoserine_dh"/>
    <property type="match status" value="1"/>
</dbReference>
<evidence type="ECO:0000256" key="6">
    <source>
        <dbReference type="ARBA" id="ARBA00005139"/>
    </source>
</evidence>
<dbReference type="EMBL" id="JSYN01000005">
    <property type="protein sequence ID" value="KIA95419.1"/>
    <property type="molecule type" value="Genomic_DNA"/>
</dbReference>
<evidence type="ECO:0000256" key="10">
    <source>
        <dbReference type="ARBA" id="ARBA00022605"/>
    </source>
</evidence>
<dbReference type="PANTHER" id="PTHR43070">
    <property type="match status" value="1"/>
</dbReference>
<dbReference type="RefSeq" id="WP_039472951.1">
    <property type="nucleotide sequence ID" value="NZ_JSYN01000005.1"/>
</dbReference>
<dbReference type="Gene3D" id="1.20.120.1320">
    <property type="entry name" value="Aspartokinase, catalytic domain"/>
    <property type="match status" value="1"/>
</dbReference>
<dbReference type="InterPro" id="IPR036393">
    <property type="entry name" value="AceGlu_kinase-like_sf"/>
</dbReference>
<comment type="catalytic activity">
    <reaction evidence="26">
        <text>L-homoserine + NADP(+) = L-aspartate 4-semialdehyde + NADPH + H(+)</text>
        <dbReference type="Rhea" id="RHEA:15761"/>
        <dbReference type="ChEBI" id="CHEBI:15378"/>
        <dbReference type="ChEBI" id="CHEBI:57476"/>
        <dbReference type="ChEBI" id="CHEBI:57783"/>
        <dbReference type="ChEBI" id="CHEBI:58349"/>
        <dbReference type="ChEBI" id="CHEBI:537519"/>
        <dbReference type="EC" id="1.1.1.3"/>
    </reaction>
    <physiologicalReaction direction="right-to-left" evidence="26">
        <dbReference type="Rhea" id="RHEA:15763"/>
    </physiologicalReaction>
</comment>
<evidence type="ECO:0000256" key="18">
    <source>
        <dbReference type="ARBA" id="ARBA00023002"/>
    </source>
</evidence>
<dbReference type="UniPathway" id="UPA00034">
    <property type="reaction ID" value="UER00015"/>
</dbReference>
<protein>
    <submittedName>
        <fullName evidence="29">Aspartate kinase</fullName>
    </submittedName>
</protein>
<dbReference type="UniPathway" id="UPA00050">
    <property type="reaction ID" value="UER00063"/>
</dbReference>
<comment type="pathway">
    <text evidence="4">Amino-acid biosynthesis; L-threonine biosynthesis; L-threonine from L-aspartate: step 3/5.</text>
</comment>
<dbReference type="Pfam" id="PF22468">
    <property type="entry name" value="ACT_9"/>
    <property type="match status" value="2"/>
</dbReference>
<keyword evidence="11" id="KW-0808">Transferase</keyword>
<dbReference type="GO" id="GO:0050661">
    <property type="term" value="F:NADP binding"/>
    <property type="evidence" value="ECO:0007669"/>
    <property type="project" value="InterPro"/>
</dbReference>
<evidence type="ECO:0000256" key="13">
    <source>
        <dbReference type="ARBA" id="ARBA00022723"/>
    </source>
</evidence>
<dbReference type="SUPFAM" id="SSF53633">
    <property type="entry name" value="Carbamate kinase-like"/>
    <property type="match status" value="1"/>
</dbReference>
<evidence type="ECO:0000256" key="5">
    <source>
        <dbReference type="ARBA" id="ARBA00005062"/>
    </source>
</evidence>
<dbReference type="InterPro" id="IPR049638">
    <property type="entry name" value="AK-HD"/>
</dbReference>
<comment type="cofactor">
    <cofactor evidence="1">
        <name>a metal cation</name>
        <dbReference type="ChEBI" id="CHEBI:25213"/>
    </cofactor>
</comment>
<evidence type="ECO:0000256" key="4">
    <source>
        <dbReference type="ARBA" id="ARBA00005056"/>
    </source>
</evidence>
<keyword evidence="12" id="KW-0791">Threonine biosynthesis</keyword>
<dbReference type="SUPFAM" id="SSF55021">
    <property type="entry name" value="ACT-like"/>
    <property type="match status" value="2"/>
</dbReference>
<feature type="domain" description="ACT" evidence="28">
    <location>
        <begin position="399"/>
        <end position="466"/>
    </location>
</feature>
<keyword evidence="21" id="KW-0457">Lysine biosynthesis</keyword>
<dbReference type="PROSITE" id="PS00324">
    <property type="entry name" value="ASPARTOKINASE"/>
    <property type="match status" value="1"/>
</dbReference>
<dbReference type="CDD" id="cd04921">
    <property type="entry name" value="ACT_AKi-HSDH-ThrA-like_1"/>
    <property type="match status" value="1"/>
</dbReference>
<dbReference type="AlphaFoldDB" id="A0A0C1G5M5"/>
<comment type="similarity">
    <text evidence="7">In the C-terminal section; belongs to the homoserine dehydrogenase family.</text>
</comment>
<proteinExistence type="inferred from homology"/>
<keyword evidence="20" id="KW-0915">Sodium</keyword>
<dbReference type="PIRSF" id="PIRSF000727">
    <property type="entry name" value="ThrA"/>
    <property type="match status" value="1"/>
</dbReference>
<dbReference type="NCBIfam" id="TIGR00657">
    <property type="entry name" value="asp_kinases"/>
    <property type="match status" value="1"/>
</dbReference>
<dbReference type="GO" id="GO:0005524">
    <property type="term" value="F:ATP binding"/>
    <property type="evidence" value="ECO:0007669"/>
    <property type="project" value="UniProtKB-KW"/>
</dbReference>
<keyword evidence="16" id="KW-0067">ATP-binding</keyword>
<evidence type="ECO:0000259" key="28">
    <source>
        <dbReference type="PROSITE" id="PS51671"/>
    </source>
</evidence>
<dbReference type="InterPro" id="IPR019811">
    <property type="entry name" value="HDH_CS"/>
</dbReference>
<evidence type="ECO:0000313" key="30">
    <source>
        <dbReference type="Proteomes" id="UP000031246"/>
    </source>
</evidence>
<dbReference type="InterPro" id="IPR011147">
    <property type="entry name" value="Bifunc_Aspkin/hSer_DH"/>
</dbReference>
<comment type="caution">
    <text evidence="29">The sequence shown here is derived from an EMBL/GenBank/DDBJ whole genome shotgun (WGS) entry which is preliminary data.</text>
</comment>
<reference evidence="29 30" key="1">
    <citation type="submission" date="2014-10" db="EMBL/GenBank/DDBJ databases">
        <title>Pedobacter Kyungheensis.</title>
        <authorList>
            <person name="Anderson B.M."/>
            <person name="Newman J.D."/>
        </authorList>
    </citation>
    <scope>NUCLEOTIDE SEQUENCE [LARGE SCALE GENOMIC DNA]</scope>
    <source>
        <strain evidence="29 30">KACC 16221</strain>
    </source>
</reference>
<dbReference type="InterPro" id="IPR036291">
    <property type="entry name" value="NAD(P)-bd_dom_sf"/>
</dbReference>
<dbReference type="PANTHER" id="PTHR43070:SF5">
    <property type="entry name" value="HOMOSERINE DEHYDROGENASE"/>
    <property type="match status" value="1"/>
</dbReference>
<name>A0A0C1G5M5_9SPHI</name>
<keyword evidence="14" id="KW-0547">Nucleotide-binding</keyword>
<evidence type="ECO:0000256" key="21">
    <source>
        <dbReference type="ARBA" id="ARBA00023154"/>
    </source>
</evidence>
<dbReference type="InterPro" id="IPR045865">
    <property type="entry name" value="ACT-like_dom_sf"/>
</dbReference>
<keyword evidence="22" id="KW-0486">Methionine biosynthesis</keyword>
<keyword evidence="15 29" id="KW-0418">Kinase</keyword>
<evidence type="ECO:0000256" key="7">
    <source>
        <dbReference type="ARBA" id="ARBA00007952"/>
    </source>
</evidence>
<evidence type="ECO:0000256" key="17">
    <source>
        <dbReference type="ARBA" id="ARBA00022857"/>
    </source>
</evidence>
<dbReference type="Pfam" id="PF00696">
    <property type="entry name" value="AA_kinase"/>
    <property type="match status" value="1"/>
</dbReference>
<evidence type="ECO:0000256" key="1">
    <source>
        <dbReference type="ARBA" id="ARBA00001920"/>
    </source>
</evidence>
<comment type="pathway">
    <text evidence="6">Amino-acid biosynthesis; L-threonine biosynthesis; L-threonine from L-aspartate: step 1/5.</text>
</comment>
<dbReference type="CDD" id="cd04922">
    <property type="entry name" value="ACT_AKi-HSDH-ThrA_2"/>
    <property type="match status" value="1"/>
</dbReference>
<evidence type="ECO:0000313" key="29">
    <source>
        <dbReference type="EMBL" id="KIA95419.1"/>
    </source>
</evidence>
<dbReference type="InterPro" id="IPR001048">
    <property type="entry name" value="Asp/Glu/Uridylate_kinase"/>
</dbReference>
<dbReference type="InterPro" id="IPR001342">
    <property type="entry name" value="HDH_cat"/>
</dbReference>
<dbReference type="Proteomes" id="UP000031246">
    <property type="component" value="Unassembled WGS sequence"/>
</dbReference>
<dbReference type="Gene3D" id="3.40.1160.10">
    <property type="entry name" value="Acetylglutamate kinase-like"/>
    <property type="match status" value="1"/>
</dbReference>
<evidence type="ECO:0000256" key="8">
    <source>
        <dbReference type="ARBA" id="ARBA00010046"/>
    </source>
</evidence>
<comment type="catalytic activity">
    <reaction evidence="25">
        <text>L-aspartate + ATP = 4-phospho-L-aspartate + ADP</text>
        <dbReference type="Rhea" id="RHEA:23776"/>
        <dbReference type="ChEBI" id="CHEBI:29991"/>
        <dbReference type="ChEBI" id="CHEBI:30616"/>
        <dbReference type="ChEBI" id="CHEBI:57535"/>
        <dbReference type="ChEBI" id="CHEBI:456216"/>
        <dbReference type="EC" id="2.7.2.4"/>
    </reaction>
    <physiologicalReaction direction="left-to-right" evidence="25">
        <dbReference type="Rhea" id="RHEA:23777"/>
    </physiologicalReaction>
</comment>
<evidence type="ECO:0000256" key="24">
    <source>
        <dbReference type="ARBA" id="ARBA00044938"/>
    </source>
</evidence>
<accession>A0A0C1G5M5</accession>
<evidence type="ECO:0000256" key="11">
    <source>
        <dbReference type="ARBA" id="ARBA00022679"/>
    </source>
</evidence>
<evidence type="ECO:0000256" key="23">
    <source>
        <dbReference type="ARBA" id="ARBA00023268"/>
    </source>
</evidence>
<dbReference type="GO" id="GO:0009089">
    <property type="term" value="P:lysine biosynthetic process via diaminopimelate"/>
    <property type="evidence" value="ECO:0007669"/>
    <property type="project" value="UniProtKB-UniPathway"/>
</dbReference>
<dbReference type="Pfam" id="PF03447">
    <property type="entry name" value="NAD_binding_3"/>
    <property type="match status" value="1"/>
</dbReference>
<dbReference type="InterPro" id="IPR042199">
    <property type="entry name" value="AsparK_Bifunc_asparK/hSer_DH"/>
</dbReference>
<gene>
    <name evidence="29" type="ORF">OC25_06155</name>
</gene>
<sequence length="817" mass="89377">MKVLKFGGTSVGSAENIKTLLRLVGEEKQKNSPVVVLSAMSGVTNLLTEMAEMAERGEDYDTHLKAIEAKHFAVIRSLLPAAAQNPVFTRLKIFFNELEDLLQAVSNLKELSLQTKDQILSYGERCSTFMISHIALQQFGDALYVNGADFIKTDSNFGQAKVDTELTEMLINNFYQENKNKVLFVTGFIASNATGRVTTLGRGGSDYTAAVWGAALNAEEIEIWTDVNGMMTADPRMVKKAFSLPELSYTEAMELSYFGAKVIYPPTMIPAFMKKIPIVIKNTFEPDFAGTYIKSDVKSSNLPIKGISSIDHISIINLSGSGMVGKAGFSGRLFSLLSREQINVVLITQSSSEHSITFAVKPTDAAHAIALIKKEFELELDAKKLELPEVENNLAVLAIVGENMKRTPGMSGRLFSALGRNGINVRAIAQGSSEYNISVIISAADLSKAVNAVHDAFFTDLKRTLNIFCLGTGNIGKTLFNQLKEQMPFLAANNDLQVKVAGISNTRKMTFNADGLSLDSWETELADQGEQANLAEFVARMKAMNLPNCVFVDNTAAEAPIEFYQGIFESSISVVTCNKKGNSADFAQYKSFKDTARRFGVDFYYETNVGAGLPIIRTLRELMMSGDKVARIEAILSGTISYIFNNFKGDAGFYETVKEAQELGYTEPDPRDDLNGKDFMRKMLILARDAGYPLEASDVKIDNILPDACLNATSVEDFYSELQANAAYFENLKNTAAKDGKVLRYIGKLEDGNVEISLQMVDDSHPFFMLSGSDNIISFTTDRYKSRPLVVKGPGAGAEVTAAGVFADIINVGTLSN</sequence>
<dbReference type="SUPFAM" id="SSF55347">
    <property type="entry name" value="Glyceraldehyde-3-phosphate dehydrogenase-like, C-terminal domain"/>
    <property type="match status" value="1"/>
</dbReference>
<dbReference type="GO" id="GO:0009088">
    <property type="term" value="P:threonine biosynthetic process"/>
    <property type="evidence" value="ECO:0007669"/>
    <property type="project" value="UniProtKB-UniPathway"/>
</dbReference>
<dbReference type="InterPro" id="IPR018042">
    <property type="entry name" value="Aspartate_kinase_CS"/>
</dbReference>
<evidence type="ECO:0000256" key="20">
    <source>
        <dbReference type="ARBA" id="ARBA00023053"/>
    </source>
</evidence>
<keyword evidence="23" id="KW-0511">Multifunctional enzyme</keyword>
<keyword evidence="19" id="KW-0520">NAD</keyword>
<comment type="function">
    <text evidence="24">Bifunctional aspartate kinase and homoserine dehydrogenase that catalyzes the first and the third steps toward the synthesis of lysine, methionine and threonine from aspartate.</text>
</comment>
<evidence type="ECO:0000256" key="16">
    <source>
        <dbReference type="ARBA" id="ARBA00022840"/>
    </source>
</evidence>
<keyword evidence="17" id="KW-0521">NADP</keyword>
<evidence type="ECO:0000256" key="27">
    <source>
        <dbReference type="ARBA" id="ARBA00049031"/>
    </source>
</evidence>
<keyword evidence="13" id="KW-0479">Metal-binding</keyword>
<comment type="subunit">
    <text evidence="9">Homotetramer.</text>
</comment>
<dbReference type="CDD" id="cd04243">
    <property type="entry name" value="AAK_AK-HSDH-like"/>
    <property type="match status" value="1"/>
</dbReference>
<dbReference type="InterPro" id="IPR001341">
    <property type="entry name" value="Asp_kinase"/>
</dbReference>
<dbReference type="Gene3D" id="3.40.50.720">
    <property type="entry name" value="NAD(P)-binding Rossmann-like Domain"/>
    <property type="match status" value="1"/>
</dbReference>
<comment type="catalytic activity">
    <reaction evidence="27">
        <text>L-homoserine + NAD(+) = L-aspartate 4-semialdehyde + NADH + H(+)</text>
        <dbReference type="Rhea" id="RHEA:15757"/>
        <dbReference type="ChEBI" id="CHEBI:15378"/>
        <dbReference type="ChEBI" id="CHEBI:57476"/>
        <dbReference type="ChEBI" id="CHEBI:57540"/>
        <dbReference type="ChEBI" id="CHEBI:57945"/>
        <dbReference type="ChEBI" id="CHEBI:537519"/>
        <dbReference type="EC" id="1.1.1.3"/>
    </reaction>
    <physiologicalReaction direction="right-to-left" evidence="27">
        <dbReference type="Rhea" id="RHEA:15759"/>
    </physiologicalReaction>
</comment>
<evidence type="ECO:0000256" key="26">
    <source>
        <dbReference type="ARBA" id="ARBA00048841"/>
    </source>
</evidence>
<dbReference type="SUPFAM" id="SSF51735">
    <property type="entry name" value="NAD(P)-binding Rossmann-fold domains"/>
    <property type="match status" value="1"/>
</dbReference>
<dbReference type="GO" id="GO:0009086">
    <property type="term" value="P:methionine biosynthetic process"/>
    <property type="evidence" value="ECO:0007669"/>
    <property type="project" value="UniProtKB-KW"/>
</dbReference>
<comment type="similarity">
    <text evidence="8">In the N-terminal section; belongs to the aspartokinase family.</text>
</comment>
<evidence type="ECO:0000256" key="25">
    <source>
        <dbReference type="ARBA" id="ARBA00048561"/>
    </source>
</evidence>
<keyword evidence="18" id="KW-0560">Oxidoreductase</keyword>
<dbReference type="FunFam" id="3.30.2130.10:FF:000001">
    <property type="entry name" value="Bifunctional aspartokinase/homoserine dehydrogenase"/>
    <property type="match status" value="1"/>
</dbReference>
<dbReference type="GO" id="GO:0004412">
    <property type="term" value="F:homoserine dehydrogenase activity"/>
    <property type="evidence" value="ECO:0007669"/>
    <property type="project" value="UniProtKB-EC"/>
</dbReference>
<evidence type="ECO:0000256" key="9">
    <source>
        <dbReference type="ARBA" id="ARBA00011881"/>
    </source>
</evidence>
<evidence type="ECO:0000256" key="15">
    <source>
        <dbReference type="ARBA" id="ARBA00022777"/>
    </source>
</evidence>
<evidence type="ECO:0000256" key="3">
    <source>
        <dbReference type="ARBA" id="ARBA00004986"/>
    </source>
</evidence>
<dbReference type="GO" id="GO:0046872">
    <property type="term" value="F:metal ion binding"/>
    <property type="evidence" value="ECO:0007669"/>
    <property type="project" value="UniProtKB-KW"/>
</dbReference>
<evidence type="ECO:0000256" key="19">
    <source>
        <dbReference type="ARBA" id="ARBA00023027"/>
    </source>
</evidence>
<dbReference type="InterPro" id="IPR002912">
    <property type="entry name" value="ACT_dom"/>
</dbReference>
<feature type="domain" description="ACT" evidence="28">
    <location>
        <begin position="318"/>
        <end position="390"/>
    </location>
</feature>
<evidence type="ECO:0000256" key="14">
    <source>
        <dbReference type="ARBA" id="ARBA00022741"/>
    </source>
</evidence>
<dbReference type="FunFam" id="3.30.360.10:FF:000006">
    <property type="entry name" value="Bifunctional aspartokinase/homoserine dehydrogenase"/>
    <property type="match status" value="1"/>
</dbReference>
<dbReference type="InterPro" id="IPR054352">
    <property type="entry name" value="ACT_Aspartokinase"/>
</dbReference>